<accession>A0A9W6JZ15</accession>
<keyword evidence="2" id="KW-1185">Reference proteome</keyword>
<proteinExistence type="predicted"/>
<name>A0A9W6JZ15_9HYPH</name>
<gene>
    <name evidence="1" type="ORF">GCM10017653_46060</name>
</gene>
<dbReference type="RefSeq" id="WP_213363591.1">
    <property type="nucleotide sequence ID" value="NZ_BSFM01000021.1"/>
</dbReference>
<sequence length="267" mass="30108">MPPRTLRTEKAGKKELRLVLDGNVYVGLVDGHRLADGEDADEVWSNLRRNVGVADPRYFGYSGAINHFRRFFPNGFASQGFASQERGDKIVALDELSRNVPLVAAVDGTGLAEAVLAVFRRTNLPGKFEQIWVQNLLRSADADRFIQFSARFALEPSRKHLAELATCAKPHKAATWPILTYLPFFWQPERHMFLKPEVTREYAARVGHIFAELYASPPDFPTYEALLDLVDVTRRKIGELDQRDGIDIQGFIWVVGGGYRESDGVYP</sequence>
<organism evidence="1 2">
    <name type="scientific">Ancylobacter defluvii</name>
    <dbReference type="NCBI Taxonomy" id="1282440"/>
    <lineage>
        <taxon>Bacteria</taxon>
        <taxon>Pseudomonadati</taxon>
        <taxon>Pseudomonadota</taxon>
        <taxon>Alphaproteobacteria</taxon>
        <taxon>Hyphomicrobiales</taxon>
        <taxon>Xanthobacteraceae</taxon>
        <taxon>Ancylobacter</taxon>
    </lineage>
</organism>
<reference evidence="1" key="2">
    <citation type="submission" date="2023-01" db="EMBL/GenBank/DDBJ databases">
        <authorList>
            <person name="Sun Q."/>
            <person name="Evtushenko L."/>
        </authorList>
    </citation>
    <scope>NUCLEOTIDE SEQUENCE</scope>
    <source>
        <strain evidence="1">VKM B-2789</strain>
    </source>
</reference>
<dbReference type="EMBL" id="BSFM01000021">
    <property type="protein sequence ID" value="GLK86536.1"/>
    <property type="molecule type" value="Genomic_DNA"/>
</dbReference>
<evidence type="ECO:0000313" key="1">
    <source>
        <dbReference type="EMBL" id="GLK86536.1"/>
    </source>
</evidence>
<dbReference type="Proteomes" id="UP001143330">
    <property type="component" value="Unassembled WGS sequence"/>
</dbReference>
<dbReference type="AlphaFoldDB" id="A0A9W6JZ15"/>
<comment type="caution">
    <text evidence="1">The sequence shown here is derived from an EMBL/GenBank/DDBJ whole genome shotgun (WGS) entry which is preliminary data.</text>
</comment>
<evidence type="ECO:0000313" key="2">
    <source>
        <dbReference type="Proteomes" id="UP001143330"/>
    </source>
</evidence>
<reference evidence="1" key="1">
    <citation type="journal article" date="2014" name="Int. J. Syst. Evol. Microbiol.">
        <title>Complete genome sequence of Corynebacterium casei LMG S-19264T (=DSM 44701T), isolated from a smear-ripened cheese.</title>
        <authorList>
            <consortium name="US DOE Joint Genome Institute (JGI-PGF)"/>
            <person name="Walter F."/>
            <person name="Albersmeier A."/>
            <person name="Kalinowski J."/>
            <person name="Ruckert C."/>
        </authorList>
    </citation>
    <scope>NUCLEOTIDE SEQUENCE</scope>
    <source>
        <strain evidence="1">VKM B-2789</strain>
    </source>
</reference>
<protein>
    <submittedName>
        <fullName evidence="1">Uncharacterized protein</fullName>
    </submittedName>
</protein>